<dbReference type="InterPro" id="IPR041049">
    <property type="entry name" value="DUF5615"/>
</dbReference>
<name>A0A3B7MR37_9BACT</name>
<dbReference type="Proteomes" id="UP000263900">
    <property type="component" value="Chromosome"/>
</dbReference>
<dbReference type="OrthoDB" id="27473at2"/>
<dbReference type="KEGG" id="pseg:D3H65_18110"/>
<feature type="domain" description="DUF5615" evidence="1">
    <location>
        <begin position="4"/>
        <end position="110"/>
    </location>
</feature>
<accession>A0A3B7MR37</accession>
<dbReference type="Pfam" id="PF18480">
    <property type="entry name" value="DUF5615"/>
    <property type="match status" value="1"/>
</dbReference>
<sequence length="117" mass="13583">MRLKFFIDAHLPQSLVSFFSEHDVVHSSELSEGNLTSDKTINALSIAELRIVITKDSDFYYSYLAVKEPYKLVLVKLGNMRLKDLKKYFEQNAPQIITLMQESSFIILEPEKIRILE</sequence>
<reference evidence="2 3" key="1">
    <citation type="submission" date="2018-09" db="EMBL/GenBank/DDBJ databases">
        <title>Genome sequencing of strain 6GH32-13.</title>
        <authorList>
            <person name="Weon H.-Y."/>
            <person name="Heo J."/>
            <person name="Kwon S.-W."/>
        </authorList>
    </citation>
    <scope>NUCLEOTIDE SEQUENCE [LARGE SCALE GENOMIC DNA]</scope>
    <source>
        <strain evidence="2 3">5GH32-13</strain>
    </source>
</reference>
<dbReference type="AlphaFoldDB" id="A0A3B7MR37"/>
<evidence type="ECO:0000313" key="2">
    <source>
        <dbReference type="EMBL" id="AXY75779.1"/>
    </source>
</evidence>
<gene>
    <name evidence="2" type="ORF">D3H65_18110</name>
</gene>
<organism evidence="2 3">
    <name type="scientific">Paraflavitalea soli</name>
    <dbReference type="NCBI Taxonomy" id="2315862"/>
    <lineage>
        <taxon>Bacteria</taxon>
        <taxon>Pseudomonadati</taxon>
        <taxon>Bacteroidota</taxon>
        <taxon>Chitinophagia</taxon>
        <taxon>Chitinophagales</taxon>
        <taxon>Chitinophagaceae</taxon>
        <taxon>Paraflavitalea</taxon>
    </lineage>
</organism>
<evidence type="ECO:0000313" key="3">
    <source>
        <dbReference type="Proteomes" id="UP000263900"/>
    </source>
</evidence>
<protein>
    <recommendedName>
        <fullName evidence="1">DUF5615 domain-containing protein</fullName>
    </recommendedName>
</protein>
<dbReference type="EMBL" id="CP032157">
    <property type="protein sequence ID" value="AXY75779.1"/>
    <property type="molecule type" value="Genomic_DNA"/>
</dbReference>
<proteinExistence type="predicted"/>
<evidence type="ECO:0000259" key="1">
    <source>
        <dbReference type="Pfam" id="PF18480"/>
    </source>
</evidence>
<dbReference type="RefSeq" id="WP_119051660.1">
    <property type="nucleotide sequence ID" value="NZ_CP032157.1"/>
</dbReference>
<keyword evidence="3" id="KW-1185">Reference proteome</keyword>